<comment type="cofactor">
    <cofactor evidence="1">
        <name>Zn(2+)</name>
        <dbReference type="ChEBI" id="CHEBI:29105"/>
    </cofactor>
</comment>
<sequence>MADWKFLRRRKMTTLNKPTKVEKKNKLRNFEHNNCNEEVFKVVAFLVALIGIAYWGLSHGPKPKLAENTPQHTFSSERAFSHVKALAMDIGYRVVGSRGLEQGQLYIVEQLEQILNHHNGASVPDILEAVIDKQTVNGSYRIKLQSLGNFTFHTVYTDIENIIVRIQPKDMNLTSRKAVLVNCHVDSAVGSPGASDDAAGCGVMLELVNNIISGSLNLNRPIIFLFNGAEEPVLDGAHGFVSQHRWAKDVGVLLNLESSGSGGLVLLFRSGPKNGWLTRVFAKSVKRPHGSSVSQDFFDADLVPAETDFRVFWEDGKIPGIDLANYMNGQTYHTPRDASDRVTLETLQHMGETAYSLLLELAVNSNLMDEAEKNIEMQNERVIFHDFLGVYTFIYSEYIGNTVFWLVWVISICLCISTIQSYIGWKTFFHSLFNIWISIICAFGAALFLGYILSVSYTRAMLWYHRNFIAFVIFAPLMTCVFLYLLDIQSEATLPSKKLKKDKELPVVVKFAMQRQSEALLVSHVFMEWIVLSCLLYFRLSSVYLYAWSVVGGCLAMLLSLRWSSRFLCLYIPIALLKGPVFWLAASVFLPIMGRAGVDVMGDIVASIFVALVWIPCILIPLAPTWSRYPKFRNYCYYLSFVMTLLVMVALFVGVSHPYDGMNAPKRVVYHHMIVSEKERVRNAIFISSMDRRDIVNASYSDVLVENAKDSRGFQWGWFSRGPWENIEPLGKTCHGVFVEDSVLHHDVPKPSVKVLEQVTSEKGRQLLLEFAFQKAHWGSIRWNASLDKWSLEDKLPQPLEDGTVYIRHIGAHDSRKFTVRLYTTNKDPIAMDLTSTHFGAHTSMKPYLESLPDWAVGICFRSHAASFLV</sequence>
<keyword evidence="10 14" id="KW-1133">Transmembrane helix</keyword>
<evidence type="ECO:0000256" key="3">
    <source>
        <dbReference type="ARBA" id="ARBA00010918"/>
    </source>
</evidence>
<dbReference type="Proteomes" id="UP001061958">
    <property type="component" value="Unassembled WGS sequence"/>
</dbReference>
<evidence type="ECO:0000256" key="6">
    <source>
        <dbReference type="ARBA" id="ARBA00022723"/>
    </source>
</evidence>
<evidence type="ECO:0000256" key="9">
    <source>
        <dbReference type="ARBA" id="ARBA00022833"/>
    </source>
</evidence>
<proteinExistence type="inferred from homology"/>
<dbReference type="GO" id="GO:0005789">
    <property type="term" value="C:endoplasmic reticulum membrane"/>
    <property type="evidence" value="ECO:0007669"/>
    <property type="project" value="UniProtKB-SubCell"/>
</dbReference>
<dbReference type="EMBL" id="BQMJ01000019">
    <property type="protein sequence ID" value="GJQ10919.1"/>
    <property type="molecule type" value="Genomic_DNA"/>
</dbReference>
<feature type="transmembrane region" description="Helical" evidence="14">
    <location>
        <begin position="604"/>
        <end position="623"/>
    </location>
</feature>
<evidence type="ECO:0000259" key="15">
    <source>
        <dbReference type="Pfam" id="PF04389"/>
    </source>
</evidence>
<feature type="transmembrane region" description="Helical" evidence="14">
    <location>
        <begin position="635"/>
        <end position="655"/>
    </location>
</feature>
<feature type="domain" description="Peptidase M28" evidence="15">
    <location>
        <begin position="161"/>
        <end position="356"/>
    </location>
</feature>
<feature type="transmembrane region" description="Helical" evidence="14">
    <location>
        <begin position="544"/>
        <end position="561"/>
    </location>
</feature>
<dbReference type="InterPro" id="IPR048024">
    <property type="entry name" value="Fxna-like_M28_dom"/>
</dbReference>
<dbReference type="InterPro" id="IPR007484">
    <property type="entry name" value="Peptidase_M28"/>
</dbReference>
<protein>
    <recommendedName>
        <fullName evidence="15">Peptidase M28 domain-containing protein</fullName>
    </recommendedName>
</protein>
<feature type="transmembrane region" description="Helical" evidence="14">
    <location>
        <begin position="468"/>
        <end position="486"/>
    </location>
</feature>
<dbReference type="SUPFAM" id="SSF53187">
    <property type="entry name" value="Zn-dependent exopeptidases"/>
    <property type="match status" value="1"/>
</dbReference>
<dbReference type="PANTHER" id="PTHR12147">
    <property type="entry name" value="METALLOPEPTIDASE M28 FAMILY MEMBER"/>
    <property type="match status" value="1"/>
</dbReference>
<keyword evidence="9" id="KW-0862">Zinc</keyword>
<feature type="transmembrane region" description="Helical" evidence="14">
    <location>
        <begin position="435"/>
        <end position="456"/>
    </location>
</feature>
<dbReference type="InterPro" id="IPR045175">
    <property type="entry name" value="M28_fam"/>
</dbReference>
<reference evidence="16" key="1">
    <citation type="journal article" date="2022" name="Proc. Natl. Acad. Sci. U.S.A.">
        <title>Life cycle and functional genomics of the unicellular red alga Galdieria for elucidating algal and plant evolution and industrial use.</title>
        <authorList>
            <person name="Hirooka S."/>
            <person name="Itabashi T."/>
            <person name="Ichinose T.M."/>
            <person name="Onuma R."/>
            <person name="Fujiwara T."/>
            <person name="Yamashita S."/>
            <person name="Jong L.W."/>
            <person name="Tomita R."/>
            <person name="Iwane A.H."/>
            <person name="Miyagishima S.Y."/>
        </authorList>
    </citation>
    <scope>NUCLEOTIDE SEQUENCE</scope>
    <source>
        <strain evidence="16">NBRC 102759</strain>
    </source>
</reference>
<comment type="similarity">
    <text evidence="3">Belongs to the peptidase M28 family.</text>
</comment>
<comment type="subcellular location">
    <subcellularLocation>
        <location evidence="2">Endoplasmic reticulum membrane</location>
        <topology evidence="2">Multi-pass membrane protein</topology>
    </subcellularLocation>
</comment>
<dbReference type="PANTHER" id="PTHR12147:SF22">
    <property type="entry name" value="ENDOPLASMIC RETICULUM METALLOPEPTIDASE 1"/>
    <property type="match status" value="1"/>
</dbReference>
<evidence type="ECO:0000256" key="2">
    <source>
        <dbReference type="ARBA" id="ARBA00004477"/>
    </source>
</evidence>
<evidence type="ECO:0000256" key="14">
    <source>
        <dbReference type="SAM" id="Phobius"/>
    </source>
</evidence>
<keyword evidence="5 14" id="KW-0812">Transmembrane</keyword>
<accession>A0A9C7PUX6</accession>
<evidence type="ECO:0000313" key="17">
    <source>
        <dbReference type="Proteomes" id="UP001061958"/>
    </source>
</evidence>
<feature type="transmembrane region" description="Helical" evidence="14">
    <location>
        <begin position="519"/>
        <end position="538"/>
    </location>
</feature>
<keyword evidence="6" id="KW-0479">Metal-binding</keyword>
<evidence type="ECO:0000313" key="16">
    <source>
        <dbReference type="EMBL" id="GJQ10919.1"/>
    </source>
</evidence>
<reference evidence="16" key="2">
    <citation type="submission" date="2022-01" db="EMBL/GenBank/DDBJ databases">
        <authorList>
            <person name="Hirooka S."/>
            <person name="Miyagishima S.Y."/>
        </authorList>
    </citation>
    <scope>NUCLEOTIDE SEQUENCE</scope>
    <source>
        <strain evidence="16">NBRC 102759</strain>
    </source>
</reference>
<dbReference type="GO" id="GO:0046872">
    <property type="term" value="F:metal ion binding"/>
    <property type="evidence" value="ECO:0007669"/>
    <property type="project" value="UniProtKB-KW"/>
</dbReference>
<keyword evidence="13" id="KW-0325">Glycoprotein</keyword>
<feature type="transmembrane region" description="Helical" evidence="14">
    <location>
        <begin position="568"/>
        <end position="592"/>
    </location>
</feature>
<dbReference type="FunFam" id="3.40.630.10:FF:000008">
    <property type="entry name" value="Endoplasmic reticulum metallopeptidase 1"/>
    <property type="match status" value="1"/>
</dbReference>
<comment type="caution">
    <text evidence="16">The sequence shown here is derived from an EMBL/GenBank/DDBJ whole genome shotgun (WGS) entry which is preliminary data.</text>
</comment>
<dbReference type="Pfam" id="PF04389">
    <property type="entry name" value="Peptidase_M28"/>
    <property type="match status" value="1"/>
</dbReference>
<keyword evidence="11" id="KW-0482">Metalloprotease</keyword>
<dbReference type="CDD" id="cd03875">
    <property type="entry name" value="M28_Fxna_like"/>
    <property type="match status" value="1"/>
</dbReference>
<keyword evidence="7" id="KW-0378">Hydrolase</keyword>
<evidence type="ECO:0000256" key="7">
    <source>
        <dbReference type="ARBA" id="ARBA00022801"/>
    </source>
</evidence>
<keyword evidence="17" id="KW-1185">Reference proteome</keyword>
<keyword evidence="8" id="KW-0256">Endoplasmic reticulum</keyword>
<dbReference type="Gene3D" id="3.40.630.10">
    <property type="entry name" value="Zn peptidases"/>
    <property type="match status" value="1"/>
</dbReference>
<feature type="transmembrane region" description="Helical" evidence="14">
    <location>
        <begin position="403"/>
        <end position="423"/>
    </location>
</feature>
<evidence type="ECO:0000256" key="4">
    <source>
        <dbReference type="ARBA" id="ARBA00022670"/>
    </source>
</evidence>
<evidence type="ECO:0000256" key="10">
    <source>
        <dbReference type="ARBA" id="ARBA00022989"/>
    </source>
</evidence>
<evidence type="ECO:0000256" key="11">
    <source>
        <dbReference type="ARBA" id="ARBA00023049"/>
    </source>
</evidence>
<dbReference type="OrthoDB" id="1080at2759"/>
<evidence type="ECO:0000256" key="1">
    <source>
        <dbReference type="ARBA" id="ARBA00001947"/>
    </source>
</evidence>
<keyword evidence="12 14" id="KW-0472">Membrane</keyword>
<dbReference type="GO" id="GO:0008235">
    <property type="term" value="F:metalloexopeptidase activity"/>
    <property type="evidence" value="ECO:0007669"/>
    <property type="project" value="InterPro"/>
</dbReference>
<evidence type="ECO:0000256" key="12">
    <source>
        <dbReference type="ARBA" id="ARBA00023136"/>
    </source>
</evidence>
<dbReference type="GO" id="GO:0006508">
    <property type="term" value="P:proteolysis"/>
    <property type="evidence" value="ECO:0007669"/>
    <property type="project" value="UniProtKB-KW"/>
</dbReference>
<organism evidence="16 17">
    <name type="scientific">Galdieria partita</name>
    <dbReference type="NCBI Taxonomy" id="83374"/>
    <lineage>
        <taxon>Eukaryota</taxon>
        <taxon>Rhodophyta</taxon>
        <taxon>Bangiophyceae</taxon>
        <taxon>Galdieriales</taxon>
        <taxon>Galdieriaceae</taxon>
        <taxon>Galdieria</taxon>
    </lineage>
</organism>
<evidence type="ECO:0000256" key="8">
    <source>
        <dbReference type="ARBA" id="ARBA00022824"/>
    </source>
</evidence>
<feature type="transmembrane region" description="Helical" evidence="14">
    <location>
        <begin position="39"/>
        <end position="57"/>
    </location>
</feature>
<keyword evidence="4" id="KW-0645">Protease</keyword>
<dbReference type="AlphaFoldDB" id="A0A9C7PUX6"/>
<evidence type="ECO:0000256" key="13">
    <source>
        <dbReference type="ARBA" id="ARBA00023180"/>
    </source>
</evidence>
<evidence type="ECO:0000256" key="5">
    <source>
        <dbReference type="ARBA" id="ARBA00022692"/>
    </source>
</evidence>
<name>A0A9C7PUX6_9RHOD</name>
<gene>
    <name evidence="16" type="ORF">GpartN1_g2710.t1</name>
</gene>